<dbReference type="GO" id="GO:0051301">
    <property type="term" value="P:cell division"/>
    <property type="evidence" value="ECO:0007669"/>
    <property type="project" value="UniProtKB-UniRule"/>
</dbReference>
<dbReference type="CDD" id="cd00798">
    <property type="entry name" value="INT_XerDC_C"/>
    <property type="match status" value="1"/>
</dbReference>
<evidence type="ECO:0000256" key="6">
    <source>
        <dbReference type="ARBA" id="ARBA00022908"/>
    </source>
</evidence>
<keyword evidence="8 10" id="KW-0233">DNA recombination</keyword>
<comment type="subunit">
    <text evidence="10">Forms a cyclic heterotetrameric complex composed of two molecules of XerC and two molecules of XerD.</text>
</comment>
<feature type="active site" evidence="10">
    <location>
        <position position="243"/>
    </location>
</feature>
<dbReference type="InterPro" id="IPR013762">
    <property type="entry name" value="Integrase-like_cat_sf"/>
</dbReference>
<evidence type="ECO:0000256" key="2">
    <source>
        <dbReference type="ARBA" id="ARBA00006657"/>
    </source>
</evidence>
<feature type="active site" evidence="10">
    <location>
        <position position="240"/>
    </location>
</feature>
<protein>
    <recommendedName>
        <fullName evidence="10 11">Tyrosine recombinase XerC</fullName>
    </recommendedName>
</protein>
<dbReference type="NCBIfam" id="NF040815">
    <property type="entry name" value="recomb_XerA_Arch"/>
    <property type="match status" value="1"/>
</dbReference>
<comment type="function">
    <text evidence="10">Site-specific tyrosine recombinase, which acts by catalyzing the cutting and rejoining of the recombining DNA molecules. The XerC-XerD complex is essential to convert dimers of the bacterial chromosome into monomers to permit their segregation at cell division. It also contributes to the segregational stability of plasmids.</text>
</comment>
<keyword evidence="5 10" id="KW-0159">Chromosome partition</keyword>
<evidence type="ECO:0000256" key="7">
    <source>
        <dbReference type="ARBA" id="ARBA00023125"/>
    </source>
</evidence>
<comment type="subcellular location">
    <subcellularLocation>
        <location evidence="1 10">Cytoplasm</location>
    </subcellularLocation>
</comment>
<dbReference type="InterPro" id="IPR050090">
    <property type="entry name" value="Tyrosine_recombinase_XerCD"/>
</dbReference>
<dbReference type="AlphaFoldDB" id="A0A7C3YQE2"/>
<dbReference type="EMBL" id="DTMQ01000040">
    <property type="protein sequence ID" value="HGE99651.1"/>
    <property type="molecule type" value="Genomic_DNA"/>
</dbReference>
<evidence type="ECO:0000259" key="13">
    <source>
        <dbReference type="PROSITE" id="PS51900"/>
    </source>
</evidence>
<evidence type="ECO:0000256" key="5">
    <source>
        <dbReference type="ARBA" id="ARBA00022829"/>
    </source>
</evidence>
<evidence type="ECO:0000256" key="3">
    <source>
        <dbReference type="ARBA" id="ARBA00022490"/>
    </source>
</evidence>
<dbReference type="Pfam" id="PF00589">
    <property type="entry name" value="Phage_integrase"/>
    <property type="match status" value="1"/>
</dbReference>
<dbReference type="GO" id="GO:0003677">
    <property type="term" value="F:DNA binding"/>
    <property type="evidence" value="ECO:0007669"/>
    <property type="project" value="UniProtKB-UniRule"/>
</dbReference>
<comment type="similarity">
    <text evidence="2 10">Belongs to the 'phage' integrase family. XerC subfamily.</text>
</comment>
<comment type="caution">
    <text evidence="14">The sequence shown here is derived from an EMBL/GenBank/DDBJ whole genome shotgun (WGS) entry which is preliminary data.</text>
</comment>
<dbReference type="GO" id="GO:0007059">
    <property type="term" value="P:chromosome segregation"/>
    <property type="evidence" value="ECO:0007669"/>
    <property type="project" value="UniProtKB-UniRule"/>
</dbReference>
<dbReference type="PANTHER" id="PTHR30349">
    <property type="entry name" value="PHAGE INTEGRASE-RELATED"/>
    <property type="match status" value="1"/>
</dbReference>
<reference evidence="14" key="1">
    <citation type="journal article" date="2020" name="mSystems">
        <title>Genome- and Community-Level Interaction Insights into Carbon Utilization and Element Cycling Functions of Hydrothermarchaeota in Hydrothermal Sediment.</title>
        <authorList>
            <person name="Zhou Z."/>
            <person name="Liu Y."/>
            <person name="Xu W."/>
            <person name="Pan J."/>
            <person name="Luo Z.H."/>
            <person name="Li M."/>
        </authorList>
    </citation>
    <scope>NUCLEOTIDE SEQUENCE [LARGE SCALE GENOMIC DNA]</scope>
    <source>
        <strain evidence="14">SpSt-906</strain>
    </source>
</reference>
<feature type="active site" evidence="10">
    <location>
        <position position="151"/>
    </location>
</feature>
<sequence>MIEWLVKELIEEFLAYLKKEKFSSPHTVRSYKVDLFQFQEFLKERKGKGKVQEIEVSDVRDFVGYLLRYGYSEKSTQRKLAAVKSFFRYLKKEKVVEKNPIATVRSPQPEKRLPKFLTIRQVEKALSFEGKDLFSLRDKAILELLYSSGLRVSELVGLKKDDIDFESNLIRVRGKGGKERIVPFGGYAREALLKYLAAKKEGEEWVFSGKKGKPISPRSIQRIVNRHLIKIGDASGINPHILRHSFATHLLERGCDLRAVQELLGHSSLATTQVYTHLTVGKLKEVYRRAHPRGE</sequence>
<evidence type="ECO:0000313" key="14">
    <source>
        <dbReference type="EMBL" id="HGE99651.1"/>
    </source>
</evidence>
<keyword evidence="3 10" id="KW-0963">Cytoplasm</keyword>
<dbReference type="InterPro" id="IPR010998">
    <property type="entry name" value="Integrase_recombinase_N"/>
</dbReference>
<dbReference type="InterPro" id="IPR011010">
    <property type="entry name" value="DNA_brk_join_enz"/>
</dbReference>
<evidence type="ECO:0000256" key="8">
    <source>
        <dbReference type="ARBA" id="ARBA00023172"/>
    </source>
</evidence>
<feature type="active site" evidence="10">
    <location>
        <position position="266"/>
    </location>
</feature>
<dbReference type="NCBIfam" id="NF001399">
    <property type="entry name" value="PRK00283.1"/>
    <property type="match status" value="1"/>
</dbReference>
<feature type="active site" evidence="10">
    <location>
        <position position="175"/>
    </location>
</feature>
<dbReference type="InterPro" id="IPR044068">
    <property type="entry name" value="CB"/>
</dbReference>
<dbReference type="PROSITE" id="PS51900">
    <property type="entry name" value="CB"/>
    <property type="match status" value="1"/>
</dbReference>
<feature type="active site" description="O-(3'-phospho-DNA)-tyrosine intermediate" evidence="10">
    <location>
        <position position="275"/>
    </location>
</feature>
<name>A0A7C3YQE2_UNCW3</name>
<dbReference type="InterPro" id="IPR002104">
    <property type="entry name" value="Integrase_catalytic"/>
</dbReference>
<evidence type="ECO:0000259" key="12">
    <source>
        <dbReference type="PROSITE" id="PS51898"/>
    </source>
</evidence>
<evidence type="ECO:0000256" key="1">
    <source>
        <dbReference type="ARBA" id="ARBA00004496"/>
    </source>
</evidence>
<organism evidence="14">
    <name type="scientific">candidate division WOR-3 bacterium</name>
    <dbReference type="NCBI Taxonomy" id="2052148"/>
    <lineage>
        <taxon>Bacteria</taxon>
        <taxon>Bacteria division WOR-3</taxon>
    </lineage>
</organism>
<keyword evidence="6 10" id="KW-0229">DNA integration</keyword>
<dbReference type="Gene3D" id="1.10.150.130">
    <property type="match status" value="1"/>
</dbReference>
<proteinExistence type="inferred from homology"/>
<accession>A0A7C3YQE2</accession>
<dbReference type="GO" id="GO:0006313">
    <property type="term" value="P:DNA transposition"/>
    <property type="evidence" value="ECO:0007669"/>
    <property type="project" value="UniProtKB-UniRule"/>
</dbReference>
<feature type="domain" description="Tyr recombinase" evidence="12">
    <location>
        <begin position="112"/>
        <end position="288"/>
    </location>
</feature>
<evidence type="ECO:0000256" key="4">
    <source>
        <dbReference type="ARBA" id="ARBA00022618"/>
    </source>
</evidence>
<dbReference type="InterPro" id="IPR023009">
    <property type="entry name" value="Tyrosine_recombinase_XerC/XerD"/>
</dbReference>
<dbReference type="GO" id="GO:0009037">
    <property type="term" value="F:tyrosine-based site-specific recombinase activity"/>
    <property type="evidence" value="ECO:0007669"/>
    <property type="project" value="UniProtKB-UniRule"/>
</dbReference>
<dbReference type="NCBIfam" id="TIGR02224">
    <property type="entry name" value="recomb_XerC"/>
    <property type="match status" value="1"/>
</dbReference>
<dbReference type="GO" id="GO:0005737">
    <property type="term" value="C:cytoplasm"/>
    <property type="evidence" value="ECO:0007669"/>
    <property type="project" value="UniProtKB-SubCell"/>
</dbReference>
<keyword evidence="4 10" id="KW-0132">Cell division</keyword>
<feature type="domain" description="Core-binding (CB)" evidence="13">
    <location>
        <begin position="4"/>
        <end position="91"/>
    </location>
</feature>
<evidence type="ECO:0000256" key="11">
    <source>
        <dbReference type="NCBIfam" id="TIGR02224"/>
    </source>
</evidence>
<dbReference type="HAMAP" id="MF_01808">
    <property type="entry name" value="Recomb_XerC_XerD"/>
    <property type="match status" value="1"/>
</dbReference>
<keyword evidence="9 10" id="KW-0131">Cell cycle</keyword>
<evidence type="ECO:0000256" key="10">
    <source>
        <dbReference type="HAMAP-Rule" id="MF_01808"/>
    </source>
</evidence>
<dbReference type="Pfam" id="PF02899">
    <property type="entry name" value="Phage_int_SAM_1"/>
    <property type="match status" value="1"/>
</dbReference>
<dbReference type="PANTHER" id="PTHR30349:SF77">
    <property type="entry name" value="TYROSINE RECOMBINASE XERC"/>
    <property type="match status" value="1"/>
</dbReference>
<evidence type="ECO:0000256" key="9">
    <source>
        <dbReference type="ARBA" id="ARBA00023306"/>
    </source>
</evidence>
<dbReference type="SUPFAM" id="SSF56349">
    <property type="entry name" value="DNA breaking-rejoining enzymes"/>
    <property type="match status" value="1"/>
</dbReference>
<keyword evidence="7 10" id="KW-0238">DNA-binding</keyword>
<dbReference type="PROSITE" id="PS51898">
    <property type="entry name" value="TYR_RECOMBINASE"/>
    <property type="match status" value="1"/>
</dbReference>
<dbReference type="InterPro" id="IPR004107">
    <property type="entry name" value="Integrase_SAM-like_N"/>
</dbReference>
<dbReference type="Gene3D" id="1.10.443.10">
    <property type="entry name" value="Intergrase catalytic core"/>
    <property type="match status" value="1"/>
</dbReference>
<gene>
    <name evidence="10 14" type="primary">xerC</name>
    <name evidence="14" type="ORF">ENX07_06245</name>
</gene>
<dbReference type="InterPro" id="IPR011931">
    <property type="entry name" value="Recomb_XerC"/>
</dbReference>